<dbReference type="AlphaFoldDB" id="A0A917TPS7"/>
<dbReference type="InterPro" id="IPR052049">
    <property type="entry name" value="Electron_transfer_protein"/>
</dbReference>
<proteinExistence type="inferred from homology"/>
<feature type="transmembrane region" description="Helical" evidence="7">
    <location>
        <begin position="50"/>
        <end position="67"/>
    </location>
</feature>
<evidence type="ECO:0000256" key="3">
    <source>
        <dbReference type="ARBA" id="ARBA00022475"/>
    </source>
</evidence>
<reference evidence="8" key="1">
    <citation type="journal article" date="2014" name="Int. J. Syst. Evol. Microbiol.">
        <title>Complete genome sequence of Corynebacterium casei LMG S-19264T (=DSM 44701T), isolated from a smear-ripened cheese.</title>
        <authorList>
            <consortium name="US DOE Joint Genome Institute (JGI-PGF)"/>
            <person name="Walter F."/>
            <person name="Albersmeier A."/>
            <person name="Kalinowski J."/>
            <person name="Ruckert C."/>
        </authorList>
    </citation>
    <scope>NUCLEOTIDE SEQUENCE</scope>
    <source>
        <strain evidence="8">JCM 19831</strain>
    </source>
</reference>
<keyword evidence="5 7" id="KW-1133">Transmembrane helix</keyword>
<dbReference type="Gene3D" id="1.20.1630.10">
    <property type="entry name" value="Formate dehydrogenase/DMSO reductase domain"/>
    <property type="match status" value="1"/>
</dbReference>
<accession>A0A917TPS7</accession>
<dbReference type="GO" id="GO:0005886">
    <property type="term" value="C:plasma membrane"/>
    <property type="evidence" value="ECO:0007669"/>
    <property type="project" value="UniProtKB-SubCell"/>
</dbReference>
<dbReference type="EMBL" id="BMPI01000014">
    <property type="protein sequence ID" value="GGM29236.1"/>
    <property type="molecule type" value="Genomic_DNA"/>
</dbReference>
<feature type="transmembrane region" description="Helical" evidence="7">
    <location>
        <begin position="161"/>
        <end position="181"/>
    </location>
</feature>
<dbReference type="Pfam" id="PF03916">
    <property type="entry name" value="NrfD"/>
    <property type="match status" value="1"/>
</dbReference>
<evidence type="ECO:0000313" key="9">
    <source>
        <dbReference type="Proteomes" id="UP000642070"/>
    </source>
</evidence>
<sequence length="290" mass="29694">MTSYYGRPILKAPVWKHDIPAYLFTGGLAAGSALLAAGADLTGRPVTRRAARAAAVAALGASTYFLINDLGRPERFHHMLRVAKPTSPMSVGTWLLSAFGGAAGLAATAELRPRSRFVRGAGRAAGLGAAALAPGLATYTAVLVADTAVPSWHEPYRELPFAFAGSALASGAAVGLIAAPVREGGPARAMAVAGAALEVAVTHRIETGHGLLSEPFRTGRAGRLLRAARALNLAGAAGALLGRRSRVLSALSGAALLAGSLATRFGIFEAGVESTKDPRYVVEPQRDPTT</sequence>
<gene>
    <name evidence="8" type="ORF">GCM10007977_033150</name>
</gene>
<keyword evidence="6 7" id="KW-0472">Membrane</keyword>
<evidence type="ECO:0000256" key="1">
    <source>
        <dbReference type="ARBA" id="ARBA00004651"/>
    </source>
</evidence>
<dbReference type="Proteomes" id="UP000642070">
    <property type="component" value="Unassembled WGS sequence"/>
</dbReference>
<comment type="subcellular location">
    <subcellularLocation>
        <location evidence="1">Cell membrane</location>
        <topology evidence="1">Multi-pass membrane protein</topology>
    </subcellularLocation>
</comment>
<evidence type="ECO:0000313" key="8">
    <source>
        <dbReference type="EMBL" id="GGM29236.1"/>
    </source>
</evidence>
<dbReference type="PANTHER" id="PTHR34856">
    <property type="entry name" value="PROTEIN NRFD"/>
    <property type="match status" value="1"/>
</dbReference>
<name>A0A917TPS7_9ACTN</name>
<comment type="similarity">
    <text evidence="2">Belongs to the NrfD family.</text>
</comment>
<evidence type="ECO:0000256" key="4">
    <source>
        <dbReference type="ARBA" id="ARBA00022692"/>
    </source>
</evidence>
<feature type="transmembrane region" description="Helical" evidence="7">
    <location>
        <begin position="87"/>
        <end position="109"/>
    </location>
</feature>
<feature type="transmembrane region" description="Helical" evidence="7">
    <location>
        <begin position="121"/>
        <end position="141"/>
    </location>
</feature>
<reference evidence="8" key="2">
    <citation type="submission" date="2020-09" db="EMBL/GenBank/DDBJ databases">
        <authorList>
            <person name="Sun Q."/>
            <person name="Ohkuma M."/>
        </authorList>
    </citation>
    <scope>NUCLEOTIDE SEQUENCE</scope>
    <source>
        <strain evidence="8">JCM 19831</strain>
    </source>
</reference>
<dbReference type="InterPro" id="IPR005614">
    <property type="entry name" value="NrfD-like"/>
</dbReference>
<evidence type="ECO:0000256" key="7">
    <source>
        <dbReference type="SAM" id="Phobius"/>
    </source>
</evidence>
<evidence type="ECO:0000256" key="6">
    <source>
        <dbReference type="ARBA" id="ARBA00023136"/>
    </source>
</evidence>
<dbReference type="PANTHER" id="PTHR34856:SF2">
    <property type="entry name" value="PROTEIN NRFD"/>
    <property type="match status" value="1"/>
</dbReference>
<evidence type="ECO:0000256" key="5">
    <source>
        <dbReference type="ARBA" id="ARBA00022989"/>
    </source>
</evidence>
<protein>
    <submittedName>
        <fullName evidence="8">Polysulfide reductase</fullName>
    </submittedName>
</protein>
<feature type="transmembrane region" description="Helical" evidence="7">
    <location>
        <begin position="20"/>
        <end position="38"/>
    </location>
</feature>
<keyword evidence="9" id="KW-1185">Reference proteome</keyword>
<comment type="caution">
    <text evidence="8">The sequence shown here is derived from an EMBL/GenBank/DDBJ whole genome shotgun (WGS) entry which is preliminary data.</text>
</comment>
<keyword evidence="3" id="KW-1003">Cell membrane</keyword>
<evidence type="ECO:0000256" key="2">
    <source>
        <dbReference type="ARBA" id="ARBA00008929"/>
    </source>
</evidence>
<organism evidence="8 9">
    <name type="scientific">Dactylosporangium sucinum</name>
    <dbReference type="NCBI Taxonomy" id="1424081"/>
    <lineage>
        <taxon>Bacteria</taxon>
        <taxon>Bacillati</taxon>
        <taxon>Actinomycetota</taxon>
        <taxon>Actinomycetes</taxon>
        <taxon>Micromonosporales</taxon>
        <taxon>Micromonosporaceae</taxon>
        <taxon>Dactylosporangium</taxon>
    </lineage>
</organism>
<keyword evidence="4 7" id="KW-0812">Transmembrane</keyword>
<dbReference type="RefSeq" id="WP_190250725.1">
    <property type="nucleotide sequence ID" value="NZ_BMPI01000014.1"/>
</dbReference>